<organism evidence="1 2">
    <name type="scientific">Flavobacterium aquidurense</name>
    <dbReference type="NCBI Taxonomy" id="362413"/>
    <lineage>
        <taxon>Bacteria</taxon>
        <taxon>Pseudomonadati</taxon>
        <taxon>Bacteroidota</taxon>
        <taxon>Flavobacteriia</taxon>
        <taxon>Flavobacteriales</taxon>
        <taxon>Flavobacteriaceae</taxon>
        <taxon>Flavobacterium</taxon>
    </lineage>
</organism>
<dbReference type="AlphaFoldDB" id="A0A0Q0S643"/>
<dbReference type="EMBL" id="JRLF01000009">
    <property type="protein sequence ID" value="KQB41016.1"/>
    <property type="molecule type" value="Genomic_DNA"/>
</dbReference>
<protein>
    <submittedName>
        <fullName evidence="1">Uncharacterized protein</fullName>
    </submittedName>
</protein>
<evidence type="ECO:0000313" key="2">
    <source>
        <dbReference type="Proteomes" id="UP000050443"/>
    </source>
</evidence>
<accession>A0A0Q0S643</accession>
<evidence type="ECO:0000313" key="1">
    <source>
        <dbReference type="EMBL" id="KQB41016.1"/>
    </source>
</evidence>
<dbReference type="Proteomes" id="UP000050443">
    <property type="component" value="Unassembled WGS sequence"/>
</dbReference>
<proteinExistence type="predicted"/>
<sequence length="49" mass="6031">MEMENCERQNDIFSCKKRATLEAPFFRVEKNRFDRVFEMDSWIGRIKNN</sequence>
<reference evidence="1 2" key="1">
    <citation type="submission" date="2014-09" db="EMBL/GenBank/DDBJ databases">
        <title>Genome sequence of Flavobacterium aquidurense RC62.</title>
        <authorList>
            <person name="Kim J.F."/>
            <person name="Kwak M.-J."/>
        </authorList>
    </citation>
    <scope>NUCLEOTIDE SEQUENCE [LARGE SCALE GENOMIC DNA]</scope>
    <source>
        <strain evidence="1 2">RC62</strain>
    </source>
</reference>
<name>A0A0Q0S643_9FLAO</name>
<comment type="caution">
    <text evidence="1">The sequence shown here is derived from an EMBL/GenBank/DDBJ whole genome shotgun (WGS) entry which is preliminary data.</text>
</comment>
<gene>
    <name evidence="1" type="ORF">RC62_4391</name>
</gene>